<evidence type="ECO:0000313" key="5">
    <source>
        <dbReference type="Proteomes" id="UP000261285"/>
    </source>
</evidence>
<dbReference type="RefSeq" id="WP_101884938.1">
    <property type="nucleotide sequence ID" value="NZ_JADPDU010000002.1"/>
</dbReference>
<evidence type="ECO:0000256" key="1">
    <source>
        <dbReference type="SAM" id="MobiDB-lite"/>
    </source>
</evidence>
<dbReference type="EMBL" id="WWSH01000001">
    <property type="protein sequence ID" value="MZK08882.1"/>
    <property type="molecule type" value="Genomic_DNA"/>
</dbReference>
<sequence>MVIYSREKVARLREQYPAGTRICLDSMDGEAGMPQGLEGTVQYVDDAGQLGISWDNGRSLSLIPGVDSFHKKEGQEHPEEKPRKKRESDLQR</sequence>
<gene>
    <name evidence="4" type="ORF">DXB16_14730</name>
    <name evidence="3" type="ORF">GT576_00610</name>
</gene>
<dbReference type="InterPro" id="IPR025463">
    <property type="entry name" value="DUF4314"/>
</dbReference>
<evidence type="ECO:0000313" key="3">
    <source>
        <dbReference type="EMBL" id="MZK08882.1"/>
    </source>
</evidence>
<dbReference type="Proteomes" id="UP000449249">
    <property type="component" value="Unassembled WGS sequence"/>
</dbReference>
<feature type="region of interest" description="Disordered" evidence="1">
    <location>
        <begin position="65"/>
        <end position="92"/>
    </location>
</feature>
<comment type="caution">
    <text evidence="4">The sequence shown here is derived from an EMBL/GenBank/DDBJ whole genome shotgun (WGS) entry which is preliminary data.</text>
</comment>
<protein>
    <submittedName>
        <fullName evidence="4">DUF4314 domain-containing protein</fullName>
    </submittedName>
</protein>
<reference evidence="3 6" key="2">
    <citation type="journal article" date="2019" name="Nat. Med.">
        <title>A library of human gut bacterial isolates paired with longitudinal multiomics data enables mechanistic microbiome research.</title>
        <authorList>
            <person name="Poyet M."/>
            <person name="Groussin M."/>
            <person name="Gibbons S.M."/>
            <person name="Avila-Pacheco J."/>
            <person name="Jiang X."/>
            <person name="Kearney S.M."/>
            <person name="Perrotta A.R."/>
            <person name="Berdy B."/>
            <person name="Zhao S."/>
            <person name="Lieberman T.D."/>
            <person name="Swanson P.K."/>
            <person name="Smith M."/>
            <person name="Roesemann S."/>
            <person name="Alexander J.E."/>
            <person name="Rich S.A."/>
            <person name="Livny J."/>
            <person name="Vlamakis H."/>
            <person name="Clish C."/>
            <person name="Bullock K."/>
            <person name="Deik A."/>
            <person name="Scott J."/>
            <person name="Pierce K.A."/>
            <person name="Xavier R.J."/>
            <person name="Alm E.J."/>
        </authorList>
    </citation>
    <scope>NUCLEOTIDE SEQUENCE [LARGE SCALE GENOMIC DNA]</scope>
    <source>
        <strain evidence="3 6">BIOML-A1</strain>
    </source>
</reference>
<evidence type="ECO:0000259" key="2">
    <source>
        <dbReference type="Pfam" id="PF14192"/>
    </source>
</evidence>
<dbReference type="Proteomes" id="UP000261285">
    <property type="component" value="Unassembled WGS sequence"/>
</dbReference>
<reference evidence="4 5" key="1">
    <citation type="submission" date="2018-08" db="EMBL/GenBank/DDBJ databases">
        <title>A genome reference for cultivated species of the human gut microbiota.</title>
        <authorList>
            <person name="Zou Y."/>
            <person name="Xue W."/>
            <person name="Luo G."/>
        </authorList>
    </citation>
    <scope>NUCLEOTIDE SEQUENCE [LARGE SCALE GENOMIC DNA]</scope>
    <source>
        <strain evidence="4 5">OM02-16</strain>
    </source>
</reference>
<dbReference type="AlphaFoldDB" id="A0A3E5G404"/>
<evidence type="ECO:0000313" key="4">
    <source>
        <dbReference type="EMBL" id="RGO29098.1"/>
    </source>
</evidence>
<feature type="compositionally biased region" description="Basic and acidic residues" evidence="1">
    <location>
        <begin position="68"/>
        <end position="92"/>
    </location>
</feature>
<name>A0A3E5G404_9FIRM</name>
<dbReference type="Pfam" id="PF14192">
    <property type="entry name" value="DUF4314"/>
    <property type="match status" value="1"/>
</dbReference>
<organism evidence="4 5">
    <name type="scientific">Dorea longicatena</name>
    <dbReference type="NCBI Taxonomy" id="88431"/>
    <lineage>
        <taxon>Bacteria</taxon>
        <taxon>Bacillati</taxon>
        <taxon>Bacillota</taxon>
        <taxon>Clostridia</taxon>
        <taxon>Lachnospirales</taxon>
        <taxon>Lachnospiraceae</taxon>
        <taxon>Dorea</taxon>
    </lineage>
</organism>
<evidence type="ECO:0000313" key="6">
    <source>
        <dbReference type="Proteomes" id="UP000449249"/>
    </source>
</evidence>
<proteinExistence type="predicted"/>
<feature type="domain" description="DUF4314" evidence="2">
    <location>
        <begin position="6"/>
        <end position="71"/>
    </location>
</feature>
<accession>A0A3E5G404</accession>
<dbReference type="EMBL" id="QSVN01000037">
    <property type="protein sequence ID" value="RGO29098.1"/>
    <property type="molecule type" value="Genomic_DNA"/>
</dbReference>